<sequence>MRYLLLLFSLFAINFQSFSQKKKEAINYDSAINKTVLINYFKEGTVTLNDNWKTTNKFIPHYLVLKNQHKDFIEIIISEKKDNQFYTTNTTDAELLSKDAEFEAKRHKAYSSLFEKIHDEKTCYFEKIYGDSICYVFNEYKNNMPGMTIVGIKNDYLIEITFRPKFKDRTKNLDYLLTLFTNLNIN</sequence>
<protein>
    <submittedName>
        <fullName evidence="1">Uncharacterized protein</fullName>
    </submittedName>
</protein>
<keyword evidence="2" id="KW-1185">Reference proteome</keyword>
<dbReference type="EMBL" id="JRLZ01000004">
    <property type="protein sequence ID" value="KGO96478.1"/>
    <property type="molecule type" value="Genomic_DNA"/>
</dbReference>
<evidence type="ECO:0000313" key="2">
    <source>
        <dbReference type="Proteomes" id="UP000030149"/>
    </source>
</evidence>
<accession>V6S9H6</accession>
<proteinExistence type="predicted"/>
<dbReference type="eggNOG" id="ENOG502ZYGQ">
    <property type="taxonomic scope" value="Bacteria"/>
</dbReference>
<dbReference type="OrthoDB" id="9940367at2"/>
<reference evidence="1 2" key="2">
    <citation type="journal article" date="2015" name="Stand. Genomic Sci.">
        <title>High quality draft genomic sequence of Flavobacterium enshiense DK69(T) and comparison among Flavobacterium genomes.</title>
        <authorList>
            <person name="Zeng Z."/>
            <person name="Chen C."/>
            <person name="Du H."/>
            <person name="Wang G."/>
            <person name="Li M."/>
        </authorList>
    </citation>
    <scope>NUCLEOTIDE SEQUENCE [LARGE SCALE GENOMIC DNA]</scope>
    <source>
        <strain evidence="1 2">DK69</strain>
    </source>
</reference>
<name>V6S9H6_9FLAO</name>
<reference evidence="2" key="1">
    <citation type="submission" date="2013-09" db="EMBL/GenBank/DDBJ databases">
        <authorList>
            <person name="Zeng Z."/>
            <person name="Chen C."/>
        </authorList>
    </citation>
    <scope>NUCLEOTIDE SEQUENCE [LARGE SCALE GENOMIC DNA]</scope>
    <source>
        <strain evidence="2">DK69</strain>
    </source>
</reference>
<dbReference type="STRING" id="1107311.Q767_06125"/>
<dbReference type="RefSeq" id="WP_023573450.1">
    <property type="nucleotide sequence ID" value="NZ_AVCS01000009.1"/>
</dbReference>
<comment type="caution">
    <text evidence="1">The sequence shown here is derived from an EMBL/GenBank/DDBJ whole genome shotgun (WGS) entry which is preliminary data.</text>
</comment>
<evidence type="ECO:0000313" key="1">
    <source>
        <dbReference type="EMBL" id="KGO96478.1"/>
    </source>
</evidence>
<organism evidence="1 2">
    <name type="scientific">Flavobacterium enshiense DK69</name>
    <dbReference type="NCBI Taxonomy" id="1107311"/>
    <lineage>
        <taxon>Bacteria</taxon>
        <taxon>Pseudomonadati</taxon>
        <taxon>Bacteroidota</taxon>
        <taxon>Flavobacteriia</taxon>
        <taxon>Flavobacteriales</taxon>
        <taxon>Flavobacteriaceae</taxon>
        <taxon>Flavobacterium</taxon>
    </lineage>
</organism>
<dbReference type="AlphaFoldDB" id="V6S9H6"/>
<dbReference type="Proteomes" id="UP000030149">
    <property type="component" value="Unassembled WGS sequence"/>
</dbReference>
<dbReference type="PATRIC" id="fig|1107311.3.peg.1417"/>
<gene>
    <name evidence="1" type="ORF">Q767_06125</name>
</gene>